<accession>A0A382HCL4</accession>
<feature type="non-terminal residue" evidence="2">
    <location>
        <position position="192"/>
    </location>
</feature>
<sequence>LLFFDPIISGLIVAALYLATYLSLVHLLRYPRQWQRPPSPALLTTAGLATVLVAYISFSTDGLDIATLTASASFLAVLLLLITAPAIELNHAAGFASRPIQYLARHGDYSGLWMLLPALVVSFTLTDVKLLAFLAIALLIETRWFLRQRLANRHRWLYPIEDHDLAILRAQAQGDIKGFAQRHGIWELVVSD</sequence>
<evidence type="ECO:0000313" key="2">
    <source>
        <dbReference type="EMBL" id="SVB85074.1"/>
    </source>
</evidence>
<feature type="transmembrane region" description="Helical" evidence="1">
    <location>
        <begin position="40"/>
        <end position="59"/>
    </location>
</feature>
<evidence type="ECO:0000256" key="1">
    <source>
        <dbReference type="SAM" id="Phobius"/>
    </source>
</evidence>
<gene>
    <name evidence="2" type="ORF">METZ01_LOCUS237928</name>
</gene>
<feature type="transmembrane region" description="Helical" evidence="1">
    <location>
        <begin position="6"/>
        <end position="28"/>
    </location>
</feature>
<dbReference type="AlphaFoldDB" id="A0A382HCL4"/>
<proteinExistence type="predicted"/>
<protein>
    <submittedName>
        <fullName evidence="2">Uncharacterized protein</fullName>
    </submittedName>
</protein>
<feature type="non-terminal residue" evidence="2">
    <location>
        <position position="1"/>
    </location>
</feature>
<dbReference type="EMBL" id="UINC01060501">
    <property type="protein sequence ID" value="SVB85074.1"/>
    <property type="molecule type" value="Genomic_DNA"/>
</dbReference>
<keyword evidence="1" id="KW-1133">Transmembrane helix</keyword>
<reference evidence="2" key="1">
    <citation type="submission" date="2018-05" db="EMBL/GenBank/DDBJ databases">
        <authorList>
            <person name="Lanie J.A."/>
            <person name="Ng W.-L."/>
            <person name="Kazmierczak K.M."/>
            <person name="Andrzejewski T.M."/>
            <person name="Davidsen T.M."/>
            <person name="Wayne K.J."/>
            <person name="Tettelin H."/>
            <person name="Glass J.I."/>
            <person name="Rusch D."/>
            <person name="Podicherti R."/>
            <person name="Tsui H.-C.T."/>
            <person name="Winkler M.E."/>
        </authorList>
    </citation>
    <scope>NUCLEOTIDE SEQUENCE</scope>
</reference>
<keyword evidence="1" id="KW-0812">Transmembrane</keyword>
<feature type="transmembrane region" description="Helical" evidence="1">
    <location>
        <begin position="65"/>
        <end position="87"/>
    </location>
</feature>
<keyword evidence="1" id="KW-0472">Membrane</keyword>
<organism evidence="2">
    <name type="scientific">marine metagenome</name>
    <dbReference type="NCBI Taxonomy" id="408172"/>
    <lineage>
        <taxon>unclassified sequences</taxon>
        <taxon>metagenomes</taxon>
        <taxon>ecological metagenomes</taxon>
    </lineage>
</organism>
<name>A0A382HCL4_9ZZZZ</name>